<evidence type="ECO:0000313" key="4">
    <source>
        <dbReference type="EMBL" id="CAJ0605944.1"/>
    </source>
</evidence>
<dbReference type="Proteomes" id="UP001176961">
    <property type="component" value="Unassembled WGS sequence"/>
</dbReference>
<dbReference type="GO" id="GO:0005319">
    <property type="term" value="F:lipid transporter activity"/>
    <property type="evidence" value="ECO:0007669"/>
    <property type="project" value="TreeGrafter"/>
</dbReference>
<evidence type="ECO:0000256" key="3">
    <source>
        <dbReference type="SAM" id="Phobius"/>
    </source>
</evidence>
<evidence type="ECO:0000256" key="2">
    <source>
        <dbReference type="ARBA" id="ARBA00022737"/>
    </source>
</evidence>
<dbReference type="InterPro" id="IPR027417">
    <property type="entry name" value="P-loop_NTPase"/>
</dbReference>
<keyword evidence="1" id="KW-0813">Transport</keyword>
<accession>A0AA36MAT2</accession>
<dbReference type="AlphaFoldDB" id="A0AA36MAT2"/>
<dbReference type="PANTHER" id="PTHR19229:SF36">
    <property type="entry name" value="ATP-BINDING CASSETTE SUB-FAMILY A MEMBER 2"/>
    <property type="match status" value="1"/>
</dbReference>
<organism evidence="4 5">
    <name type="scientific">Cylicocyclus nassatus</name>
    <name type="common">Nematode worm</name>
    <dbReference type="NCBI Taxonomy" id="53992"/>
    <lineage>
        <taxon>Eukaryota</taxon>
        <taxon>Metazoa</taxon>
        <taxon>Ecdysozoa</taxon>
        <taxon>Nematoda</taxon>
        <taxon>Chromadorea</taxon>
        <taxon>Rhabditida</taxon>
        <taxon>Rhabditina</taxon>
        <taxon>Rhabditomorpha</taxon>
        <taxon>Strongyloidea</taxon>
        <taxon>Strongylidae</taxon>
        <taxon>Cylicocyclus</taxon>
    </lineage>
</organism>
<keyword evidence="3" id="KW-0472">Membrane</keyword>
<keyword evidence="3" id="KW-0812">Transmembrane</keyword>
<proteinExistence type="predicted"/>
<keyword evidence="3" id="KW-1133">Transmembrane helix</keyword>
<dbReference type="SUPFAM" id="SSF52540">
    <property type="entry name" value="P-loop containing nucleoside triphosphate hydrolases"/>
    <property type="match status" value="1"/>
</dbReference>
<dbReference type="EMBL" id="CATQJL010000316">
    <property type="protein sequence ID" value="CAJ0605944.1"/>
    <property type="molecule type" value="Genomic_DNA"/>
</dbReference>
<evidence type="ECO:0000256" key="1">
    <source>
        <dbReference type="ARBA" id="ARBA00022448"/>
    </source>
</evidence>
<reference evidence="4" key="1">
    <citation type="submission" date="2023-07" db="EMBL/GenBank/DDBJ databases">
        <authorList>
            <consortium name="CYATHOMIX"/>
        </authorList>
    </citation>
    <scope>NUCLEOTIDE SEQUENCE</scope>
    <source>
        <strain evidence="4">N/A</strain>
    </source>
</reference>
<dbReference type="PANTHER" id="PTHR19229">
    <property type="entry name" value="ATP-BINDING CASSETTE TRANSPORTER SUBFAMILY A ABCA"/>
    <property type="match status" value="1"/>
</dbReference>
<dbReference type="GO" id="GO:0140359">
    <property type="term" value="F:ABC-type transporter activity"/>
    <property type="evidence" value="ECO:0007669"/>
    <property type="project" value="InterPro"/>
</dbReference>
<protein>
    <submittedName>
        <fullName evidence="4">Uncharacterized protein</fullName>
    </submittedName>
</protein>
<dbReference type="InterPro" id="IPR026082">
    <property type="entry name" value="ABCA"/>
</dbReference>
<feature type="transmembrane region" description="Helical" evidence="3">
    <location>
        <begin position="52"/>
        <end position="74"/>
    </location>
</feature>
<evidence type="ECO:0000313" key="5">
    <source>
        <dbReference type="Proteomes" id="UP001176961"/>
    </source>
</evidence>
<keyword evidence="2" id="KW-0677">Repeat</keyword>
<gene>
    <name evidence="4" type="ORF">CYNAS_LOCUS17927</name>
</gene>
<dbReference type="GO" id="GO:0016020">
    <property type="term" value="C:membrane"/>
    <property type="evidence" value="ECO:0007669"/>
    <property type="project" value="InterPro"/>
</dbReference>
<comment type="caution">
    <text evidence="4">The sequence shown here is derived from an EMBL/GenBank/DDBJ whole genome shotgun (WGS) entry which is preliminary data.</text>
</comment>
<dbReference type="Gene3D" id="3.40.50.300">
    <property type="entry name" value="P-loop containing nucleotide triphosphate hydrolases"/>
    <property type="match status" value="1"/>
</dbReference>
<sequence length="377" mass="42159">MILTVCISSFVKFSLYSIITLAPNQILPFMARYDASERELRAAEPSVNLGSLFTIFLAFNAAAFFTFAIILLIVEVKSWQWRAKCDLLESSNGQEILSIEAGEIPLSPNECIALLGSKNDSLAIMEDLATNCENISEISVCSLKSTLDPFLSLKFNLKMIASVAGYPFADVEKLILPAMGGENQLRSPFSSYSYLKQRRASVTAAALTNSKVIIFELPTKDTSLYTWNIMRDVQQAGRTVIFTTNSIEECEMIADQVGIMSEGKIIKIATFQELKERYGMLMVLEVYTTCSNRVEVINSIASKFPNYLNLPSSASHPLRLRWKLDFSHGPDFGEKCRRLNEHLLTLPIDRSRIMSAPLDVLAQSVIDEFERSEHSLS</sequence>
<keyword evidence="5" id="KW-1185">Reference proteome</keyword>
<name>A0AA36MAT2_CYLNA</name>